<organism evidence="1 2">
    <name type="scientific">Chryseobacterium shigense</name>
    <dbReference type="NCBI Taxonomy" id="297244"/>
    <lineage>
        <taxon>Bacteria</taxon>
        <taxon>Pseudomonadati</taxon>
        <taxon>Bacteroidota</taxon>
        <taxon>Flavobacteriia</taxon>
        <taxon>Flavobacteriales</taxon>
        <taxon>Weeksellaceae</taxon>
        <taxon>Chryseobacterium group</taxon>
        <taxon>Chryseobacterium</taxon>
    </lineage>
</organism>
<sequence length="170" mass="19700">MNRNLIFCLIILIFSSCKEKNKNDVNFENEPKVKTEKKKNITTEISTDINQLEKLINLSEFRPEKVKFKYTFIDNSGGRVPGPSDSFLEALLYFDDKTMEKIRETDQNASLPVSNYQKHHFTFSWLDKETLSELEQSDSLKSIHPDLIFGTNNGGCLYLKNKILLIKEVN</sequence>
<keyword evidence="2" id="KW-1185">Reference proteome</keyword>
<protein>
    <recommendedName>
        <fullName evidence="3">Lipoprotein</fullName>
    </recommendedName>
</protein>
<dbReference type="PROSITE" id="PS51257">
    <property type="entry name" value="PROKAR_LIPOPROTEIN"/>
    <property type="match status" value="1"/>
</dbReference>
<gene>
    <name evidence="1" type="ORF">HNP36_003592</name>
</gene>
<proteinExistence type="predicted"/>
<comment type="caution">
    <text evidence="1">The sequence shown here is derived from an EMBL/GenBank/DDBJ whole genome shotgun (WGS) entry which is preliminary data.</text>
</comment>
<dbReference type="RefSeq" id="WP_184166171.1">
    <property type="nucleotide sequence ID" value="NZ_JACHLC010000006.1"/>
</dbReference>
<name>A0A841N5V4_9FLAO</name>
<dbReference type="Proteomes" id="UP000589738">
    <property type="component" value="Unassembled WGS sequence"/>
</dbReference>
<evidence type="ECO:0000313" key="2">
    <source>
        <dbReference type="Proteomes" id="UP000589738"/>
    </source>
</evidence>
<evidence type="ECO:0008006" key="3">
    <source>
        <dbReference type="Google" id="ProtNLM"/>
    </source>
</evidence>
<reference evidence="1 2" key="1">
    <citation type="submission" date="2020-08" db="EMBL/GenBank/DDBJ databases">
        <title>Functional genomics of gut bacteria from endangered species of beetles.</title>
        <authorList>
            <person name="Carlos-Shanley C."/>
        </authorList>
    </citation>
    <scope>NUCLEOTIDE SEQUENCE [LARGE SCALE GENOMIC DNA]</scope>
    <source>
        <strain evidence="1 2">S00136</strain>
    </source>
</reference>
<accession>A0A841N5V4</accession>
<evidence type="ECO:0000313" key="1">
    <source>
        <dbReference type="EMBL" id="MBB6372476.1"/>
    </source>
</evidence>
<dbReference type="AlphaFoldDB" id="A0A841N5V4"/>
<dbReference type="EMBL" id="JACHLC010000006">
    <property type="protein sequence ID" value="MBB6372476.1"/>
    <property type="molecule type" value="Genomic_DNA"/>
</dbReference>